<evidence type="ECO:0000259" key="4">
    <source>
        <dbReference type="PROSITE" id="PS01124"/>
    </source>
</evidence>
<dbReference type="GO" id="GO:0003700">
    <property type="term" value="F:DNA-binding transcription factor activity"/>
    <property type="evidence" value="ECO:0007669"/>
    <property type="project" value="InterPro"/>
</dbReference>
<comment type="caution">
    <text evidence="5">The sequence shown here is derived from an EMBL/GenBank/DDBJ whole genome shotgun (WGS) entry which is preliminary data.</text>
</comment>
<evidence type="ECO:0000256" key="1">
    <source>
        <dbReference type="ARBA" id="ARBA00023015"/>
    </source>
</evidence>
<protein>
    <submittedName>
        <fullName evidence="5">AraC family transcriptional regulator</fullName>
    </submittedName>
</protein>
<dbReference type="InterPro" id="IPR020449">
    <property type="entry name" value="Tscrpt_reg_AraC-type_HTH"/>
</dbReference>
<dbReference type="InterPro" id="IPR018062">
    <property type="entry name" value="HTH_AraC-typ_CS"/>
</dbReference>
<evidence type="ECO:0000313" key="5">
    <source>
        <dbReference type="EMBL" id="MDR9890833.1"/>
    </source>
</evidence>
<dbReference type="Proteomes" id="UP001248822">
    <property type="component" value="Unassembled WGS sequence"/>
</dbReference>
<dbReference type="SUPFAM" id="SSF46689">
    <property type="entry name" value="Homeodomain-like"/>
    <property type="match status" value="2"/>
</dbReference>
<dbReference type="PANTHER" id="PTHR46796:SF6">
    <property type="entry name" value="ARAC SUBFAMILY"/>
    <property type="match status" value="1"/>
</dbReference>
<dbReference type="InterPro" id="IPR050204">
    <property type="entry name" value="AraC_XylS_family_regulators"/>
</dbReference>
<organism evidence="5 6">
    <name type="scientific">Pseudenterobacter timonensis</name>
    <dbReference type="NCBI Taxonomy" id="1755099"/>
    <lineage>
        <taxon>Bacteria</taxon>
        <taxon>Pseudomonadati</taxon>
        <taxon>Pseudomonadota</taxon>
        <taxon>Gammaproteobacteria</taxon>
        <taxon>Enterobacterales</taxon>
        <taxon>Enterobacteriaceae</taxon>
        <taxon>Pseudenterobacter</taxon>
    </lineage>
</organism>
<gene>
    <name evidence="5" type="ORF">O7047_11390</name>
</gene>
<sequence>MNMTQRTSAETFEEYIPGELLREHRAQSSRDLFVQILARRQAQENVIIPAVPEPFIVWILSGRAVVEERSPGGEWLASHVGAGDFFLTTAALPTEMRWQAEPGAPFIVMHVYIGVAMMQESELREVSGGRDETLSALLEHIRAELYLQNPPSAPFIQGIAQALAVHLIRTYGTDVKRHRGGLQAYKLHRVFEAMRDELAQPFDLARLASLTELSEYHFSRVFKQSTGLSPSHYFIRLRMEEARRLLSETDDAVINIALAVGYNSPSHFASLFQKVNGVTPSQYRSDYLRSKSTTV</sequence>
<evidence type="ECO:0000256" key="3">
    <source>
        <dbReference type="ARBA" id="ARBA00023163"/>
    </source>
</evidence>
<accession>A0AAE4DNB8</accession>
<dbReference type="Pfam" id="PF12833">
    <property type="entry name" value="HTH_18"/>
    <property type="match status" value="1"/>
</dbReference>
<evidence type="ECO:0000313" key="6">
    <source>
        <dbReference type="Proteomes" id="UP001248822"/>
    </source>
</evidence>
<dbReference type="AlphaFoldDB" id="A0AAE4DNB8"/>
<dbReference type="InterPro" id="IPR018060">
    <property type="entry name" value="HTH_AraC"/>
</dbReference>
<dbReference type="PROSITE" id="PS01124">
    <property type="entry name" value="HTH_ARAC_FAMILY_2"/>
    <property type="match status" value="1"/>
</dbReference>
<proteinExistence type="predicted"/>
<keyword evidence="1" id="KW-0805">Transcription regulation</keyword>
<dbReference type="Gene3D" id="1.10.10.60">
    <property type="entry name" value="Homeodomain-like"/>
    <property type="match status" value="2"/>
</dbReference>
<dbReference type="InterPro" id="IPR009057">
    <property type="entry name" value="Homeodomain-like_sf"/>
</dbReference>
<keyword evidence="2" id="KW-0238">DNA-binding</keyword>
<feature type="domain" description="HTH araC/xylS-type" evidence="4">
    <location>
        <begin position="188"/>
        <end position="286"/>
    </location>
</feature>
<dbReference type="EMBL" id="JAQGEC010000009">
    <property type="protein sequence ID" value="MDR9890833.1"/>
    <property type="molecule type" value="Genomic_DNA"/>
</dbReference>
<dbReference type="PRINTS" id="PR00032">
    <property type="entry name" value="HTHARAC"/>
</dbReference>
<reference evidence="5" key="1">
    <citation type="submission" date="2022-12" db="EMBL/GenBank/DDBJ databases">
        <title>NDM-1 containing novel ST 2018 Pseudenterobacter timonensis.</title>
        <authorList>
            <person name="Halder G."/>
            <person name="Mandal S."/>
            <person name="Dutta S."/>
        </authorList>
    </citation>
    <scope>NUCLEOTIDE SEQUENCE</scope>
    <source>
        <strain evidence="5">CNCI147</strain>
    </source>
</reference>
<keyword evidence="3" id="KW-0804">Transcription</keyword>
<dbReference type="SMART" id="SM00342">
    <property type="entry name" value="HTH_ARAC"/>
    <property type="match status" value="1"/>
</dbReference>
<dbReference type="GO" id="GO:0043565">
    <property type="term" value="F:sequence-specific DNA binding"/>
    <property type="evidence" value="ECO:0007669"/>
    <property type="project" value="InterPro"/>
</dbReference>
<dbReference type="PROSITE" id="PS00041">
    <property type="entry name" value="HTH_ARAC_FAMILY_1"/>
    <property type="match status" value="1"/>
</dbReference>
<dbReference type="PANTHER" id="PTHR46796">
    <property type="entry name" value="HTH-TYPE TRANSCRIPTIONAL ACTIVATOR RHAS-RELATED"/>
    <property type="match status" value="1"/>
</dbReference>
<name>A0AAE4DNB8_9ENTR</name>
<evidence type="ECO:0000256" key="2">
    <source>
        <dbReference type="ARBA" id="ARBA00023125"/>
    </source>
</evidence>